<gene>
    <name evidence="1" type="ORF">M8818_004559</name>
</gene>
<organism evidence="1 2">
    <name type="scientific">Zalaria obscura</name>
    <dbReference type="NCBI Taxonomy" id="2024903"/>
    <lineage>
        <taxon>Eukaryota</taxon>
        <taxon>Fungi</taxon>
        <taxon>Dikarya</taxon>
        <taxon>Ascomycota</taxon>
        <taxon>Pezizomycotina</taxon>
        <taxon>Dothideomycetes</taxon>
        <taxon>Dothideomycetidae</taxon>
        <taxon>Dothideales</taxon>
        <taxon>Zalariaceae</taxon>
        <taxon>Zalaria</taxon>
    </lineage>
</organism>
<comment type="caution">
    <text evidence="1">The sequence shown here is derived from an EMBL/GenBank/DDBJ whole genome shotgun (WGS) entry which is preliminary data.</text>
</comment>
<accession>A0ACC3SBH0</accession>
<dbReference type="Proteomes" id="UP001320706">
    <property type="component" value="Unassembled WGS sequence"/>
</dbReference>
<evidence type="ECO:0000313" key="1">
    <source>
        <dbReference type="EMBL" id="KAK8206725.1"/>
    </source>
</evidence>
<reference evidence="1" key="1">
    <citation type="submission" date="2024-02" db="EMBL/GenBank/DDBJ databases">
        <title>Metagenome Assembled Genome of Zalaria obscura JY119.</title>
        <authorList>
            <person name="Vighnesh L."/>
            <person name="Jagadeeshwari U."/>
            <person name="Venkata Ramana C."/>
            <person name="Sasikala C."/>
        </authorList>
    </citation>
    <scope>NUCLEOTIDE SEQUENCE</scope>
    <source>
        <strain evidence="1">JY119</strain>
    </source>
</reference>
<dbReference type="EMBL" id="JAMKPW020000022">
    <property type="protein sequence ID" value="KAK8206725.1"/>
    <property type="molecule type" value="Genomic_DNA"/>
</dbReference>
<protein>
    <submittedName>
        <fullName evidence="1">Uncharacterized protein</fullName>
    </submittedName>
</protein>
<keyword evidence="2" id="KW-1185">Reference proteome</keyword>
<sequence>MAGLNDGLPGCLSPRHGPSRPRIPLPPNGRSLSLAARHCSALAPRSEGTIDCRTARLYHVPSPFPLLASVAAARVARLVRLVAYSPLGLLPSGATFRGSPDSHVLRQGLIGSGRSKGRLGSKGIPQLRQARCTHVSQPASRQSACWGSDLNPLAFNEAIHAPAGGGEYAVWVSRMFHVPRG</sequence>
<name>A0ACC3SBH0_9PEZI</name>
<proteinExistence type="predicted"/>
<evidence type="ECO:0000313" key="2">
    <source>
        <dbReference type="Proteomes" id="UP001320706"/>
    </source>
</evidence>